<organism evidence="3 4">
    <name type="scientific">Williamsia limnetica</name>
    <dbReference type="NCBI Taxonomy" id="882452"/>
    <lineage>
        <taxon>Bacteria</taxon>
        <taxon>Bacillati</taxon>
        <taxon>Actinomycetota</taxon>
        <taxon>Actinomycetes</taxon>
        <taxon>Mycobacteriales</taxon>
        <taxon>Nocardiaceae</taxon>
        <taxon>Williamsia</taxon>
    </lineage>
</organism>
<dbReference type="NCBIfam" id="TIGR00026">
    <property type="entry name" value="hi_GC_TIGR00026"/>
    <property type="match status" value="1"/>
</dbReference>
<gene>
    <name evidence="3" type="ORF">DFR67_12257</name>
</gene>
<dbReference type="GO" id="GO:0016491">
    <property type="term" value="F:oxidoreductase activity"/>
    <property type="evidence" value="ECO:0007669"/>
    <property type="project" value="InterPro"/>
</dbReference>
<comment type="caution">
    <text evidence="3">The sequence shown here is derived from an EMBL/GenBank/DDBJ whole genome shotgun (WGS) entry which is preliminary data.</text>
</comment>
<dbReference type="SUPFAM" id="SSF50475">
    <property type="entry name" value="FMN-binding split barrel"/>
    <property type="match status" value="1"/>
</dbReference>
<comment type="similarity">
    <text evidence="1">Belongs to the F420H(2)-dependent quinone reductase family.</text>
</comment>
<reference evidence="3 4" key="1">
    <citation type="submission" date="2018-06" db="EMBL/GenBank/DDBJ databases">
        <title>Genomic Encyclopedia of Type Strains, Phase IV (KMG-IV): sequencing the most valuable type-strain genomes for metagenomic binning, comparative biology and taxonomic classification.</title>
        <authorList>
            <person name="Goeker M."/>
        </authorList>
    </citation>
    <scope>NUCLEOTIDE SEQUENCE [LARGE SCALE GENOMIC DNA]</scope>
    <source>
        <strain evidence="3 4">DSM 45521</strain>
    </source>
</reference>
<dbReference type="InterPro" id="IPR012349">
    <property type="entry name" value="Split_barrel_FMN-bd"/>
</dbReference>
<evidence type="ECO:0000313" key="4">
    <source>
        <dbReference type="Proteomes" id="UP000247591"/>
    </source>
</evidence>
<dbReference type="InterPro" id="IPR004378">
    <property type="entry name" value="F420H2_quin_Rdtase"/>
</dbReference>
<evidence type="ECO:0000256" key="2">
    <source>
        <dbReference type="ARBA" id="ARBA00049106"/>
    </source>
</evidence>
<dbReference type="Pfam" id="PF04075">
    <property type="entry name" value="F420H2_quin_red"/>
    <property type="match status" value="1"/>
</dbReference>
<proteinExistence type="inferred from homology"/>
<dbReference type="PANTHER" id="PTHR39428">
    <property type="entry name" value="F420H(2)-DEPENDENT QUINONE REDUCTASE RV1261C"/>
    <property type="match status" value="1"/>
</dbReference>
<dbReference type="EMBL" id="QJSP01000022">
    <property type="protein sequence ID" value="PYE12473.1"/>
    <property type="molecule type" value="Genomic_DNA"/>
</dbReference>
<accession>A0A318RGW3</accession>
<dbReference type="Proteomes" id="UP000247591">
    <property type="component" value="Unassembled WGS sequence"/>
</dbReference>
<dbReference type="AlphaFoldDB" id="A0A318RGW3"/>
<dbReference type="GO" id="GO:0070967">
    <property type="term" value="F:coenzyme F420 binding"/>
    <property type="evidence" value="ECO:0007669"/>
    <property type="project" value="TreeGrafter"/>
</dbReference>
<dbReference type="OrthoDB" id="8225825at2"/>
<evidence type="ECO:0000256" key="1">
    <source>
        <dbReference type="ARBA" id="ARBA00008710"/>
    </source>
</evidence>
<name>A0A318RGW3_WILLI</name>
<protein>
    <submittedName>
        <fullName evidence="3">Deazaflavin-dependent oxidoreductase (Nitroreductase family)</fullName>
    </submittedName>
</protein>
<sequence>MSPQKPKRLNSRATLIITRYASRFHTFAYRASRGRLGKNLRIGAAFRKPAPTLLLDHVGRKTGKTFTTPLLYMADGSDVIVVASAGGRDEHPQWYRNLIAHPQTHITIGSRRRSVRAHLADPRERARLWPHLVETYADFDSYQQWTDREIPVIVLESVATTGTDHGR</sequence>
<dbReference type="GO" id="GO:0005886">
    <property type="term" value="C:plasma membrane"/>
    <property type="evidence" value="ECO:0007669"/>
    <property type="project" value="TreeGrafter"/>
</dbReference>
<keyword evidence="4" id="KW-1185">Reference proteome</keyword>
<dbReference type="RefSeq" id="WP_110472489.1">
    <property type="nucleotide sequence ID" value="NZ_QJSP01000022.1"/>
</dbReference>
<dbReference type="Gene3D" id="2.30.110.10">
    <property type="entry name" value="Electron Transport, Fmn-binding Protein, Chain A"/>
    <property type="match status" value="1"/>
</dbReference>
<comment type="catalytic activity">
    <reaction evidence="2">
        <text>oxidized coenzyme F420-(gamma-L-Glu)(n) + a quinol + H(+) = reduced coenzyme F420-(gamma-L-Glu)(n) + a quinone</text>
        <dbReference type="Rhea" id="RHEA:39663"/>
        <dbReference type="Rhea" id="RHEA-COMP:12939"/>
        <dbReference type="Rhea" id="RHEA-COMP:14378"/>
        <dbReference type="ChEBI" id="CHEBI:15378"/>
        <dbReference type="ChEBI" id="CHEBI:24646"/>
        <dbReference type="ChEBI" id="CHEBI:132124"/>
        <dbReference type="ChEBI" id="CHEBI:133980"/>
        <dbReference type="ChEBI" id="CHEBI:139511"/>
    </reaction>
</comment>
<evidence type="ECO:0000313" key="3">
    <source>
        <dbReference type="EMBL" id="PYE12473.1"/>
    </source>
</evidence>
<dbReference type="PANTHER" id="PTHR39428:SF3">
    <property type="entry name" value="DEAZAFLAVIN-DEPENDENT NITROREDUCTASE"/>
    <property type="match status" value="1"/>
</dbReference>